<keyword evidence="3" id="KW-1185">Reference proteome</keyword>
<dbReference type="CDD" id="cd02440">
    <property type="entry name" value="AdoMet_MTases"/>
    <property type="match status" value="1"/>
</dbReference>
<keyword evidence="2" id="KW-0808">Transferase</keyword>
<dbReference type="EMBL" id="DF970144">
    <property type="protein sequence ID" value="GAP65026.1"/>
    <property type="molecule type" value="Genomic_DNA"/>
</dbReference>
<dbReference type="HOGENOM" id="CLU_068669_0_0_6"/>
<evidence type="ECO:0000313" key="1">
    <source>
        <dbReference type="EMBL" id="GAN45257.1"/>
    </source>
</evidence>
<reference evidence="1" key="1">
    <citation type="submission" date="2015-03" db="EMBL/GenBank/DDBJ databases">
        <title>Draft genome sequence of Mizugakiibacter sediminis skMP5.</title>
        <authorList>
            <person name="Watanabe T."/>
            <person name="Kojima H."/>
            <person name="Fukui M."/>
        </authorList>
    </citation>
    <scope>NUCLEOTIDE SEQUENCE</scope>
    <source>
        <strain evidence="1">SkMP5</strain>
    </source>
</reference>
<dbReference type="STRING" id="1475481.GCA_000953855_00316"/>
<dbReference type="InterPro" id="IPR029063">
    <property type="entry name" value="SAM-dependent_MTases_sf"/>
</dbReference>
<evidence type="ECO:0000313" key="3">
    <source>
        <dbReference type="Proteomes" id="UP000253740"/>
    </source>
</evidence>
<dbReference type="AlphaFoldDB" id="A0A0K8QJZ2"/>
<sequence length="358" mass="40573">MKVGCGTEIMVHVRDEWLEQVKTCPVCNSHERSLLATGLTDLNYRVVGGRWSFVRCNECRTGYLTPRIDARHIGLAYGRYETHEPPANRARARGLRGLLQRARDAYLARRYGLDTNERSQLLALLMYLLPPPLRQEWDFQMRHATAGSGCSVLDVGCGNGDFLQRMRRAGWTVRGIDSDAQAVAVARAQGVDVMLGSLQDDSHASNLYDLVTASHVIEHVHDPAAFIAQLYDRVAPGGKLWICTPNVDSPVRAFEGRWWDKWEVPRHLYLFSKASLRQLIESTLGRTTRFRRRGWHIQWAIAQSERLRAHGVREGKPALRWWHVLLAGALECAAWVDPRFGDELVVEVHKPAGQDVQP</sequence>
<evidence type="ECO:0000313" key="2">
    <source>
        <dbReference type="EMBL" id="GAP65026.1"/>
    </source>
</evidence>
<dbReference type="PANTHER" id="PTHR43861">
    <property type="entry name" value="TRANS-ACONITATE 2-METHYLTRANSFERASE-RELATED"/>
    <property type="match status" value="1"/>
</dbReference>
<dbReference type="Pfam" id="PF13489">
    <property type="entry name" value="Methyltransf_23"/>
    <property type="match status" value="1"/>
</dbReference>
<dbReference type="EMBL" id="DF952380">
    <property type="protein sequence ID" value="GAN45257.1"/>
    <property type="molecule type" value="Genomic_DNA"/>
</dbReference>
<dbReference type="RefSeq" id="WP_187300528.1">
    <property type="nucleotide sequence ID" value="NZ_DF970144.1"/>
</dbReference>
<organism evidence="2">
    <name type="scientific">Mizugakiibacter sediminis</name>
    <dbReference type="NCBI Taxonomy" id="1475481"/>
    <lineage>
        <taxon>Bacteria</taxon>
        <taxon>Pseudomonadati</taxon>
        <taxon>Pseudomonadota</taxon>
        <taxon>Gammaproteobacteria</taxon>
        <taxon>Lysobacterales</taxon>
        <taxon>Rhodanobacteraceae</taxon>
        <taxon>Mizugakiibacter</taxon>
    </lineage>
</organism>
<dbReference type="Proteomes" id="UP000253740">
    <property type="component" value="Unassembled WGS sequence"/>
</dbReference>
<dbReference type="GO" id="GO:0008168">
    <property type="term" value="F:methyltransferase activity"/>
    <property type="evidence" value="ECO:0007669"/>
    <property type="project" value="UniProtKB-KW"/>
</dbReference>
<dbReference type="GO" id="GO:0032259">
    <property type="term" value="P:methylation"/>
    <property type="evidence" value="ECO:0007669"/>
    <property type="project" value="UniProtKB-KW"/>
</dbReference>
<gene>
    <name evidence="1" type="ORF">MBSD_1803</name>
    <name evidence="2" type="ORF">MBSD_n0314</name>
</gene>
<proteinExistence type="predicted"/>
<keyword evidence="2" id="KW-0489">Methyltransferase</keyword>
<dbReference type="SUPFAM" id="SSF53335">
    <property type="entry name" value="S-adenosyl-L-methionine-dependent methyltransferases"/>
    <property type="match status" value="1"/>
</dbReference>
<name>A0A0K8QJZ2_9GAMM</name>
<accession>A0A0K8QJZ2</accession>
<reference evidence="2" key="2">
    <citation type="submission" date="2015-08" db="EMBL/GenBank/DDBJ databases">
        <title>Complete DNA Sequence of Pseudomonas syringae pv. actinidiae, the Causal Agent of Kiwifruit Canker Disease.</title>
        <authorList>
            <person name="Rikkerink E.H.A."/>
            <person name="Fineran P.C."/>
        </authorList>
    </citation>
    <scope>NUCLEOTIDE SEQUENCE</scope>
    <source>
        <strain evidence="2">SkMP5</strain>
    </source>
</reference>
<dbReference type="Gene3D" id="3.40.50.150">
    <property type="entry name" value="Vaccinia Virus protein VP39"/>
    <property type="match status" value="1"/>
</dbReference>
<protein>
    <submittedName>
        <fullName evidence="2">Methyltransferase family protein</fullName>
    </submittedName>
    <submittedName>
        <fullName evidence="1">Methyltransferase type 11</fullName>
    </submittedName>
</protein>